<accession>A0ABQ4PMA7</accession>
<name>A0ABQ4PMA7_9GAMM</name>
<dbReference type="Proteomes" id="UP000887104">
    <property type="component" value="Unassembled WGS sequence"/>
</dbReference>
<evidence type="ECO:0000313" key="2">
    <source>
        <dbReference type="Proteomes" id="UP000887104"/>
    </source>
</evidence>
<protein>
    <submittedName>
        <fullName evidence="1">Uncharacterized protein</fullName>
    </submittedName>
</protein>
<sequence>MLKQGIFLKFRVGMLIMPNEMEIGGGELVRQRELGAFDVSSIVAVTVEEQSTCPNR</sequence>
<evidence type="ECO:0000313" key="1">
    <source>
        <dbReference type="EMBL" id="GIU49135.1"/>
    </source>
</evidence>
<reference evidence="1" key="1">
    <citation type="submission" date="2021-05" db="EMBL/GenBank/DDBJ databases">
        <title>Molecular characterization for Shewanella algae harboring chromosomal blaOXA-55-like strains isolated from clinical and environment sample.</title>
        <authorList>
            <person name="Ohama Y."/>
            <person name="Aoki K."/>
            <person name="Harada S."/>
            <person name="Moriya K."/>
            <person name="Ishii Y."/>
            <person name="Tateda K."/>
        </authorList>
    </citation>
    <scope>NUCLEOTIDE SEQUENCE</scope>
    <source>
        <strain evidence="1">JCM 11563</strain>
    </source>
</reference>
<gene>
    <name evidence="1" type="ORF">TUM4438_32110</name>
</gene>
<dbReference type="EMBL" id="BPEY01000065">
    <property type="protein sequence ID" value="GIU49135.1"/>
    <property type="molecule type" value="Genomic_DNA"/>
</dbReference>
<organism evidence="1 2">
    <name type="scientific">Shewanella sairae</name>
    <dbReference type="NCBI Taxonomy" id="190310"/>
    <lineage>
        <taxon>Bacteria</taxon>
        <taxon>Pseudomonadati</taxon>
        <taxon>Pseudomonadota</taxon>
        <taxon>Gammaproteobacteria</taxon>
        <taxon>Alteromonadales</taxon>
        <taxon>Shewanellaceae</taxon>
        <taxon>Shewanella</taxon>
    </lineage>
</organism>
<keyword evidence="2" id="KW-1185">Reference proteome</keyword>
<comment type="caution">
    <text evidence="1">The sequence shown here is derived from an EMBL/GenBank/DDBJ whole genome shotgun (WGS) entry which is preliminary data.</text>
</comment>
<proteinExistence type="predicted"/>